<feature type="transmembrane region" description="Helical" evidence="1">
    <location>
        <begin position="158"/>
        <end position="180"/>
    </location>
</feature>
<feature type="transmembrane region" description="Helical" evidence="1">
    <location>
        <begin position="201"/>
        <end position="219"/>
    </location>
</feature>
<organism evidence="2 3">
    <name type="scientific">Rhodococcoides corynebacterioides</name>
    <dbReference type="NCBI Taxonomy" id="53972"/>
    <lineage>
        <taxon>Bacteria</taxon>
        <taxon>Bacillati</taxon>
        <taxon>Actinomycetota</taxon>
        <taxon>Actinomycetes</taxon>
        <taxon>Mycobacteriales</taxon>
        <taxon>Nocardiaceae</taxon>
        <taxon>Rhodococcoides</taxon>
    </lineage>
</organism>
<feature type="transmembrane region" description="Helical" evidence="1">
    <location>
        <begin position="225"/>
        <end position="245"/>
    </location>
</feature>
<feature type="transmembrane region" description="Helical" evidence="1">
    <location>
        <begin position="83"/>
        <end position="115"/>
    </location>
</feature>
<evidence type="ECO:0000256" key="1">
    <source>
        <dbReference type="SAM" id="Phobius"/>
    </source>
</evidence>
<dbReference type="EMBL" id="JAFBBK010000001">
    <property type="protein sequence ID" value="MBM7417235.1"/>
    <property type="molecule type" value="Genomic_DNA"/>
</dbReference>
<accession>A0ABS2KZ67</accession>
<evidence type="ECO:0000313" key="2">
    <source>
        <dbReference type="EMBL" id="MBM7417235.1"/>
    </source>
</evidence>
<name>A0ABS2KZ67_9NOCA</name>
<keyword evidence="1" id="KW-1133">Transmembrane helix</keyword>
<keyword evidence="1" id="KW-0812">Transmembrane</keyword>
<proteinExistence type="predicted"/>
<dbReference type="Proteomes" id="UP000703038">
    <property type="component" value="Unassembled WGS sequence"/>
</dbReference>
<dbReference type="RefSeq" id="WP_204869870.1">
    <property type="nucleotide sequence ID" value="NZ_JAFBBK010000001.1"/>
</dbReference>
<feature type="transmembrane region" description="Helical" evidence="1">
    <location>
        <begin position="271"/>
        <end position="292"/>
    </location>
</feature>
<keyword evidence="1" id="KW-0472">Membrane</keyword>
<gene>
    <name evidence="2" type="ORF">JOE42_003968</name>
</gene>
<feature type="transmembrane region" description="Helical" evidence="1">
    <location>
        <begin position="298"/>
        <end position="320"/>
    </location>
</feature>
<comment type="caution">
    <text evidence="2">The sequence shown here is derived from an EMBL/GenBank/DDBJ whole genome shotgun (WGS) entry which is preliminary data.</text>
</comment>
<reference evidence="2 3" key="1">
    <citation type="submission" date="2021-01" db="EMBL/GenBank/DDBJ databases">
        <title>Genomics of switchgrass bacterial isolates.</title>
        <authorList>
            <person name="Shade A."/>
        </authorList>
    </citation>
    <scope>NUCLEOTIDE SEQUENCE [LARGE SCALE GENOMIC DNA]</scope>
    <source>
        <strain evidence="2 3">PvP111</strain>
    </source>
</reference>
<sequence>MRALDSHLLRTGVASFWNYSGRLVGLGWTFALIHTLGIGSYGQYAVAVATAAIVNAGIDNAFYVRSLRLDEARYERERCARVLFGSVVAVVGVAAFTASFVIGFGILVAAGELLFNTWKSRLLREGRPDVAMRYDAVRQITSIVLGATYLYAVEAPSLSTAAALYLLPYLVVAAACLRYVPGQVPAAPGGPKEFALLSFEALAAALYAQGDVVVIGWVAGDEVAGYYSVALVAALAISTIGQNYANTYLEKIRAAGGHVSGAPALRDVVKVGLLTGGSMAVVGVGILLWGGADHTGHITLILSLFVVARAINHSFIVVLFVQKRDALRVKATVAVAVAKLAALALLVGPLGGYGAAVACVVCEAALLFVYHRAVHGAASSSVREPLHDRATR</sequence>
<keyword evidence="3" id="KW-1185">Reference proteome</keyword>
<feature type="transmembrane region" description="Helical" evidence="1">
    <location>
        <begin position="44"/>
        <end position="63"/>
    </location>
</feature>
<protein>
    <submittedName>
        <fullName evidence="2">O-antigen/teichoic acid export membrane protein</fullName>
    </submittedName>
</protein>
<feature type="transmembrane region" description="Helical" evidence="1">
    <location>
        <begin position="327"/>
        <end position="347"/>
    </location>
</feature>
<evidence type="ECO:0000313" key="3">
    <source>
        <dbReference type="Proteomes" id="UP000703038"/>
    </source>
</evidence>
<feature type="transmembrane region" description="Helical" evidence="1">
    <location>
        <begin position="16"/>
        <end position="37"/>
    </location>
</feature>